<dbReference type="Pfam" id="PF00561">
    <property type="entry name" value="Abhydrolase_1"/>
    <property type="match status" value="1"/>
</dbReference>
<keyword evidence="2" id="KW-0378">Hydrolase</keyword>
<gene>
    <name evidence="2" type="ORF">KCG44_12110</name>
</gene>
<dbReference type="Proteomes" id="UP000722336">
    <property type="component" value="Unassembled WGS sequence"/>
</dbReference>
<protein>
    <submittedName>
        <fullName evidence="2">Alpha/beta fold hydrolase</fullName>
    </submittedName>
</protein>
<accession>A0ABS6SGI9</accession>
<keyword evidence="3" id="KW-1185">Reference proteome</keyword>
<proteinExistence type="predicted"/>
<dbReference type="EMBL" id="JAGSPA010000004">
    <property type="protein sequence ID" value="MBV7257529.1"/>
    <property type="molecule type" value="Genomic_DNA"/>
</dbReference>
<evidence type="ECO:0000313" key="3">
    <source>
        <dbReference type="Proteomes" id="UP000722336"/>
    </source>
</evidence>
<dbReference type="InterPro" id="IPR000792">
    <property type="entry name" value="Tscrpt_reg_LuxR_C"/>
</dbReference>
<dbReference type="PANTHER" id="PTHR43433:SF10">
    <property type="entry name" value="AB HYDROLASE-1 DOMAIN-CONTAINING PROTEIN"/>
    <property type="match status" value="1"/>
</dbReference>
<feature type="domain" description="HTH luxR-type" evidence="1">
    <location>
        <begin position="191"/>
        <end position="248"/>
    </location>
</feature>
<dbReference type="InterPro" id="IPR000073">
    <property type="entry name" value="AB_hydrolase_1"/>
</dbReference>
<reference evidence="2 3" key="1">
    <citation type="submission" date="2021-04" db="EMBL/GenBank/DDBJ databases">
        <authorList>
            <person name="Pira H."/>
            <person name="Risdian C."/>
            <person name="Wink J."/>
        </authorList>
    </citation>
    <scope>NUCLEOTIDE SEQUENCE [LARGE SCALE GENOMIC DNA]</scope>
    <source>
        <strain evidence="2 3">WHA3</strain>
    </source>
</reference>
<evidence type="ECO:0000313" key="2">
    <source>
        <dbReference type="EMBL" id="MBV7257529.1"/>
    </source>
</evidence>
<organism evidence="2 3">
    <name type="scientific">Pacificimonas pallii</name>
    <dbReference type="NCBI Taxonomy" id="2827236"/>
    <lineage>
        <taxon>Bacteria</taxon>
        <taxon>Pseudomonadati</taxon>
        <taxon>Pseudomonadota</taxon>
        <taxon>Alphaproteobacteria</taxon>
        <taxon>Sphingomonadales</taxon>
        <taxon>Sphingosinicellaceae</taxon>
        <taxon>Pacificimonas</taxon>
    </lineage>
</organism>
<dbReference type="InterPro" id="IPR050471">
    <property type="entry name" value="AB_hydrolase"/>
</dbReference>
<evidence type="ECO:0000259" key="1">
    <source>
        <dbReference type="SMART" id="SM00421"/>
    </source>
</evidence>
<name>A0ABS6SGI9_9SPHN</name>
<dbReference type="Pfam" id="PF00196">
    <property type="entry name" value="GerE"/>
    <property type="match status" value="1"/>
</dbReference>
<sequence>MTETPDPERLIDESYAATVEPERYDALMQAWDEFLTELNAAGSARFEDTVMPQHFARSQMILEQADRLRAAERTPEQLAEMTPGIGIVIDRAGTVLAANRNAIAVTACRARAALGESTLSAHAVRRLLTWTCERDAPPFLFVPCDIGNADAPECLLATQVESAATGPRSQYLLSAVSLRIDEAAAAAFGSAFSLSDAEAAVAASLGQGLQVAEIAERRGVSMHTVRTQVRQITQKTGANGIAGLIKMVCGFAANYAYSQAARSRVAPHLKPVAARRETSLRLSDGRSLAYVEHGDPDGRAVLFFHNMLYGCYLTDKCAAACVERGWRVIAISRPGFGLSDPVKAEGRELVAQVTRDARALLDHLDIGRVIAAGHAAGSLYAQHFALAEAARTRALMLISHAPYWDDRMMKALPPRQRLVARTTRHAPAALTFVVRAGTALIKAGKHDQFIEALHRDIPADMAALAMPDAYAAIVDGLRHTAAQGGGGFVKDCPLVLTDWSADGASLTVPVRIVLGDGDLVATAAYKEGYCRAVPHTQVTMVEGAGQYLLYSHWGAFLAALESLDEQAAA</sequence>
<comment type="caution">
    <text evidence="2">The sequence shown here is derived from an EMBL/GenBank/DDBJ whole genome shotgun (WGS) entry which is preliminary data.</text>
</comment>
<dbReference type="PANTHER" id="PTHR43433">
    <property type="entry name" value="HYDROLASE, ALPHA/BETA FOLD FAMILY PROTEIN"/>
    <property type="match status" value="1"/>
</dbReference>
<dbReference type="GO" id="GO:0016787">
    <property type="term" value="F:hydrolase activity"/>
    <property type="evidence" value="ECO:0007669"/>
    <property type="project" value="UniProtKB-KW"/>
</dbReference>
<dbReference type="RefSeq" id="WP_218446378.1">
    <property type="nucleotide sequence ID" value="NZ_JAGSPA010000004.1"/>
</dbReference>
<dbReference type="SMART" id="SM00421">
    <property type="entry name" value="HTH_LUXR"/>
    <property type="match status" value="1"/>
</dbReference>